<dbReference type="AlphaFoldDB" id="A0AAW1D406"/>
<gene>
    <name evidence="1" type="ORF">O3M35_009116</name>
</gene>
<protein>
    <recommendedName>
        <fullName evidence="3">Transmembrane protein</fullName>
    </recommendedName>
</protein>
<comment type="caution">
    <text evidence="1">The sequence shown here is derived from an EMBL/GenBank/DDBJ whole genome shotgun (WGS) entry which is preliminary data.</text>
</comment>
<dbReference type="EMBL" id="JAPXFL010000006">
    <property type="protein sequence ID" value="KAK9504950.1"/>
    <property type="molecule type" value="Genomic_DNA"/>
</dbReference>
<reference evidence="1 2" key="1">
    <citation type="submission" date="2022-12" db="EMBL/GenBank/DDBJ databases">
        <title>Chromosome-level genome assembly of true bugs.</title>
        <authorList>
            <person name="Ma L."/>
            <person name="Li H."/>
        </authorList>
    </citation>
    <scope>NUCLEOTIDE SEQUENCE [LARGE SCALE GENOMIC DNA]</scope>
    <source>
        <strain evidence="1">Lab_2022b</strain>
    </source>
</reference>
<keyword evidence="2" id="KW-1185">Reference proteome</keyword>
<proteinExistence type="predicted"/>
<accession>A0AAW1D406</accession>
<sequence length="207" mass="23758">MKNPCKKITINLAVESINSLKEKSSRIRDVDCPPIHSDVCHKRLQLIPLPIRKIKKKQIQICKCPTVDFICPPVPCICPPCPICPTTGERIRHLLKTGLKLAALLMLFKWTWDQNIWSSSDYTAQLTTYYKSCYYSLYYGEEQQGIQMAENELPGFVDARITKFKLQSAWNKAVTTFFYCTVGLPLLCINKVKNAIKTPPDYDDDDY</sequence>
<evidence type="ECO:0000313" key="1">
    <source>
        <dbReference type="EMBL" id="KAK9504950.1"/>
    </source>
</evidence>
<name>A0AAW1D406_9HEMI</name>
<evidence type="ECO:0000313" key="2">
    <source>
        <dbReference type="Proteomes" id="UP001461498"/>
    </source>
</evidence>
<evidence type="ECO:0008006" key="3">
    <source>
        <dbReference type="Google" id="ProtNLM"/>
    </source>
</evidence>
<organism evidence="1 2">
    <name type="scientific">Rhynocoris fuscipes</name>
    <dbReference type="NCBI Taxonomy" id="488301"/>
    <lineage>
        <taxon>Eukaryota</taxon>
        <taxon>Metazoa</taxon>
        <taxon>Ecdysozoa</taxon>
        <taxon>Arthropoda</taxon>
        <taxon>Hexapoda</taxon>
        <taxon>Insecta</taxon>
        <taxon>Pterygota</taxon>
        <taxon>Neoptera</taxon>
        <taxon>Paraneoptera</taxon>
        <taxon>Hemiptera</taxon>
        <taxon>Heteroptera</taxon>
        <taxon>Panheteroptera</taxon>
        <taxon>Cimicomorpha</taxon>
        <taxon>Reduviidae</taxon>
        <taxon>Harpactorinae</taxon>
        <taxon>Harpactorini</taxon>
        <taxon>Rhynocoris</taxon>
    </lineage>
</organism>
<dbReference type="Proteomes" id="UP001461498">
    <property type="component" value="Unassembled WGS sequence"/>
</dbReference>